<dbReference type="InterPro" id="IPR020843">
    <property type="entry name" value="ER"/>
</dbReference>
<dbReference type="Gene3D" id="3.40.50.720">
    <property type="entry name" value="NAD(P)-binding Rossmann-like Domain"/>
    <property type="match status" value="1"/>
</dbReference>
<proteinExistence type="predicted"/>
<dbReference type="SUPFAM" id="SSF50129">
    <property type="entry name" value="GroES-like"/>
    <property type="match status" value="1"/>
</dbReference>
<dbReference type="SUPFAM" id="SSF51735">
    <property type="entry name" value="NAD(P)-binding Rossmann-fold domains"/>
    <property type="match status" value="1"/>
</dbReference>
<reference evidence="4 5" key="1">
    <citation type="submission" date="2021-03" db="EMBL/GenBank/DDBJ databases">
        <title>Sequencing the genomes of 1000 actinobacteria strains.</title>
        <authorList>
            <person name="Klenk H.-P."/>
        </authorList>
    </citation>
    <scope>NUCLEOTIDE SEQUENCE [LARGE SCALE GENOMIC DNA]</scope>
    <source>
        <strain evidence="4 5">DSM 44580</strain>
    </source>
</reference>
<accession>A0ABS5ABZ4</accession>
<dbReference type="PANTHER" id="PTHR48106:SF13">
    <property type="entry name" value="QUINONE OXIDOREDUCTASE-RELATED"/>
    <property type="match status" value="1"/>
</dbReference>
<dbReference type="InterPro" id="IPR013154">
    <property type="entry name" value="ADH-like_N"/>
</dbReference>
<dbReference type="InterPro" id="IPR011032">
    <property type="entry name" value="GroES-like_sf"/>
</dbReference>
<dbReference type="Gene3D" id="3.90.180.10">
    <property type="entry name" value="Medium-chain alcohol dehydrogenases, catalytic domain"/>
    <property type="match status" value="1"/>
</dbReference>
<gene>
    <name evidence="4" type="ORF">JOF53_002728</name>
</gene>
<protein>
    <submittedName>
        <fullName evidence="4">NADPH:quinone reductase-like Zn-dependent oxidoreductase</fullName>
    </submittedName>
</protein>
<evidence type="ECO:0000313" key="5">
    <source>
        <dbReference type="Proteomes" id="UP001519363"/>
    </source>
</evidence>
<organism evidence="4 5">
    <name type="scientific">Crossiella equi</name>
    <dbReference type="NCBI Taxonomy" id="130796"/>
    <lineage>
        <taxon>Bacteria</taxon>
        <taxon>Bacillati</taxon>
        <taxon>Actinomycetota</taxon>
        <taxon>Actinomycetes</taxon>
        <taxon>Pseudonocardiales</taxon>
        <taxon>Pseudonocardiaceae</taxon>
        <taxon>Crossiella</taxon>
    </lineage>
</organism>
<dbReference type="Pfam" id="PF13602">
    <property type="entry name" value="ADH_zinc_N_2"/>
    <property type="match status" value="1"/>
</dbReference>
<keyword evidence="1" id="KW-0521">NADP</keyword>
<comment type="caution">
    <text evidence="4">The sequence shown here is derived from an EMBL/GenBank/DDBJ whole genome shotgun (WGS) entry which is preliminary data.</text>
</comment>
<evidence type="ECO:0000259" key="3">
    <source>
        <dbReference type="SMART" id="SM00829"/>
    </source>
</evidence>
<dbReference type="RefSeq" id="WP_086787897.1">
    <property type="nucleotide sequence ID" value="NZ_JAGIOO010000001.1"/>
</dbReference>
<evidence type="ECO:0000256" key="2">
    <source>
        <dbReference type="ARBA" id="ARBA00023002"/>
    </source>
</evidence>
<keyword evidence="5" id="KW-1185">Reference proteome</keyword>
<name>A0ABS5ABZ4_9PSEU</name>
<dbReference type="Proteomes" id="UP001519363">
    <property type="component" value="Unassembled WGS sequence"/>
</dbReference>
<dbReference type="CDD" id="cd05289">
    <property type="entry name" value="MDR_like_2"/>
    <property type="match status" value="1"/>
</dbReference>
<sequence length="309" mass="32490">MKAIAFEEFGGPEVLQYRDLPDPLVGPEIALVKVEAAGVNPVDFKIRQGYLQGLMPHHLPAIPGWDVAGTVTAVFPNVTDFVPGDEVFGYVRKDVVEHGSYAELVAAPQRCIVRKPANVDWVTAGALPLVGLTALQALRAVGAGDGDTVLVHAAAGGVGHVAVQLAQALGAKRVLGTASERNHDYLRELGVEPVTYGDGLVERVAGLVGGDGRVDAVVDLVGGQALSDSPALVRDRARHCSIVGNEVLEQGGKLVWAQADRADLTFCGELAAAGRLRVDVERTFPLAEAAAAHRLLEEGHVRGKLVLIP</sequence>
<dbReference type="InterPro" id="IPR036291">
    <property type="entry name" value="NAD(P)-bd_dom_sf"/>
</dbReference>
<dbReference type="SMART" id="SM00829">
    <property type="entry name" value="PKS_ER"/>
    <property type="match status" value="1"/>
</dbReference>
<feature type="domain" description="Enoyl reductase (ER)" evidence="3">
    <location>
        <begin position="10"/>
        <end position="307"/>
    </location>
</feature>
<dbReference type="PANTHER" id="PTHR48106">
    <property type="entry name" value="QUINONE OXIDOREDUCTASE PIG3-RELATED"/>
    <property type="match status" value="1"/>
</dbReference>
<dbReference type="EMBL" id="JAGIOO010000001">
    <property type="protein sequence ID" value="MBP2473856.1"/>
    <property type="molecule type" value="Genomic_DNA"/>
</dbReference>
<dbReference type="Pfam" id="PF08240">
    <property type="entry name" value="ADH_N"/>
    <property type="match status" value="1"/>
</dbReference>
<evidence type="ECO:0000313" key="4">
    <source>
        <dbReference type="EMBL" id="MBP2473856.1"/>
    </source>
</evidence>
<evidence type="ECO:0000256" key="1">
    <source>
        <dbReference type="ARBA" id="ARBA00022857"/>
    </source>
</evidence>
<keyword evidence="2" id="KW-0560">Oxidoreductase</keyword>